<gene>
    <name evidence="1" type="ORF">IFM89_024736</name>
</gene>
<dbReference type="AlphaFoldDB" id="A0A835H8M6"/>
<keyword evidence="2" id="KW-1185">Reference proteome</keyword>
<proteinExistence type="predicted"/>
<evidence type="ECO:0000313" key="1">
    <source>
        <dbReference type="EMBL" id="KAF9593732.1"/>
    </source>
</evidence>
<dbReference type="Proteomes" id="UP000631114">
    <property type="component" value="Unassembled WGS sequence"/>
</dbReference>
<sequence>MCADIFFLSSFSVACTTNYEYANKVSFVLLNIIVISWKESCYILCHPMLPSFFLEIMSLMWIRSRGIETMYVSYNFTFYLFCIV</sequence>
<reference evidence="1 2" key="1">
    <citation type="submission" date="2020-10" db="EMBL/GenBank/DDBJ databases">
        <title>The Coptis chinensis genome and diversification of protoberbering-type alkaloids.</title>
        <authorList>
            <person name="Wang B."/>
            <person name="Shu S."/>
            <person name="Song C."/>
            <person name="Liu Y."/>
        </authorList>
    </citation>
    <scope>NUCLEOTIDE SEQUENCE [LARGE SCALE GENOMIC DNA]</scope>
    <source>
        <strain evidence="1">HL-2020</strain>
        <tissue evidence="1">Leaf</tissue>
    </source>
</reference>
<name>A0A835H8M6_9MAGN</name>
<comment type="caution">
    <text evidence="1">The sequence shown here is derived from an EMBL/GenBank/DDBJ whole genome shotgun (WGS) entry which is preliminary data.</text>
</comment>
<evidence type="ECO:0000313" key="2">
    <source>
        <dbReference type="Proteomes" id="UP000631114"/>
    </source>
</evidence>
<organism evidence="1 2">
    <name type="scientific">Coptis chinensis</name>
    <dbReference type="NCBI Taxonomy" id="261450"/>
    <lineage>
        <taxon>Eukaryota</taxon>
        <taxon>Viridiplantae</taxon>
        <taxon>Streptophyta</taxon>
        <taxon>Embryophyta</taxon>
        <taxon>Tracheophyta</taxon>
        <taxon>Spermatophyta</taxon>
        <taxon>Magnoliopsida</taxon>
        <taxon>Ranunculales</taxon>
        <taxon>Ranunculaceae</taxon>
        <taxon>Coptidoideae</taxon>
        <taxon>Coptis</taxon>
    </lineage>
</organism>
<protein>
    <submittedName>
        <fullName evidence="1">Uncharacterized protein</fullName>
    </submittedName>
</protein>
<dbReference type="EMBL" id="JADFTS010000008">
    <property type="protein sequence ID" value="KAF9593732.1"/>
    <property type="molecule type" value="Genomic_DNA"/>
</dbReference>
<accession>A0A835H8M6</accession>